<dbReference type="RefSeq" id="WP_177024358.1">
    <property type="nucleotide sequence ID" value="NZ_JACAQV010000013.1"/>
</dbReference>
<organism evidence="1 2">
    <name type="scientific">Pseudomonas salomonii</name>
    <dbReference type="NCBI Taxonomy" id="191391"/>
    <lineage>
        <taxon>Bacteria</taxon>
        <taxon>Pseudomonadati</taxon>
        <taxon>Pseudomonadota</taxon>
        <taxon>Gammaproteobacteria</taxon>
        <taxon>Pseudomonadales</taxon>
        <taxon>Pseudomonadaceae</taxon>
        <taxon>Pseudomonas</taxon>
    </lineage>
</organism>
<evidence type="ECO:0000313" key="2">
    <source>
        <dbReference type="Proteomes" id="UP000561369"/>
    </source>
</evidence>
<dbReference type="Proteomes" id="UP000561369">
    <property type="component" value="Unassembled WGS sequence"/>
</dbReference>
<protein>
    <submittedName>
        <fullName evidence="1">Uncharacterized protein</fullName>
    </submittedName>
</protein>
<dbReference type="Pfam" id="PF19924">
    <property type="entry name" value="DUF6387"/>
    <property type="match status" value="1"/>
</dbReference>
<dbReference type="InterPro" id="IPR045664">
    <property type="entry name" value="DUF6387"/>
</dbReference>
<evidence type="ECO:0000313" key="1">
    <source>
        <dbReference type="EMBL" id="NWF09252.1"/>
    </source>
</evidence>
<gene>
    <name evidence="1" type="ORF">HX810_16445</name>
</gene>
<name>A0A7Y8GFK5_9PSED</name>
<dbReference type="AlphaFoldDB" id="A0A7Y8GFK5"/>
<reference evidence="1 2" key="1">
    <citation type="submission" date="2020-04" db="EMBL/GenBank/DDBJ databases">
        <title>Molecular characterization of pseudomonads from Agaricus bisporus reveal novel blotch 2 pathogens in Western Europe.</title>
        <authorList>
            <person name="Taparia T."/>
            <person name="Krijger M."/>
            <person name="Haynes E."/>
            <person name="Elpinstone J.G."/>
            <person name="Noble R."/>
            <person name="Van Der Wolf J."/>
        </authorList>
    </citation>
    <scope>NUCLEOTIDE SEQUENCE [LARGE SCALE GENOMIC DNA]</scope>
    <source>
        <strain evidence="1 2">IPO3765</strain>
    </source>
</reference>
<accession>A0A7Y8GFK5</accession>
<sequence>MSKIDCAQDLPEWFDLEKYRGCEHFDVNEWYRQLLERQSLFKACACLSDPDSTEKWCYDWYEDAAEEFREAPLELSPSLSDIEVKRQPVRALRAYDLHLTASEEMFALGAEKPNDVDYRILFKDSWQTEIEVLATGSPYFQPAIVVDLGANDSTLKAAFAIWLAEARKQSPDFSPSRSKPNWRRWARYGLLPYIDLWIWSMETKTHIPDRVMSSAISSYDAGEANLRKTVVPLANELMADLSPLQSLVALQAAQATSANAESFDE</sequence>
<comment type="caution">
    <text evidence="1">The sequence shown here is derived from an EMBL/GenBank/DDBJ whole genome shotgun (WGS) entry which is preliminary data.</text>
</comment>
<proteinExistence type="predicted"/>
<dbReference type="EMBL" id="JACAQV010000013">
    <property type="protein sequence ID" value="NWF09252.1"/>
    <property type="molecule type" value="Genomic_DNA"/>
</dbReference>